<gene>
    <name evidence="1" type="ordered locus">MGMSRv2__3779</name>
</gene>
<name>V6F6B7_MAGGM</name>
<reference evidence="1 2" key="1">
    <citation type="journal article" date="2014" name="Genome Announc.">
        <title>Complete genome sequence of Magnetospirillum gryphiswaldense MSR-1.</title>
        <authorList>
            <person name="Wang X."/>
            <person name="Wang Q."/>
            <person name="Zhang W."/>
            <person name="Wang Y."/>
            <person name="Li L."/>
            <person name="Wen T."/>
            <person name="Zhang T."/>
            <person name="Zhang Y."/>
            <person name="Xu J."/>
            <person name="Hu J."/>
            <person name="Li S."/>
            <person name="Liu L."/>
            <person name="Liu J."/>
            <person name="Jiang W."/>
            <person name="Tian J."/>
            <person name="Li Y."/>
            <person name="Schuler D."/>
            <person name="Wang L."/>
            <person name="Li J."/>
        </authorList>
    </citation>
    <scope>NUCLEOTIDE SEQUENCE [LARGE SCALE GENOMIC DNA]</scope>
    <source>
        <strain evidence="2">DSM 6361 / JCM 21280 / NBRC 15271 / MSR-1</strain>
    </source>
</reference>
<dbReference type="STRING" id="1430440.MGMSRv2__3779"/>
<evidence type="ECO:0000313" key="1">
    <source>
        <dbReference type="EMBL" id="CDL00994.1"/>
    </source>
</evidence>
<accession>V6F6B7</accession>
<proteinExistence type="predicted"/>
<dbReference type="KEGG" id="mgy:MGMSRv2__3779"/>
<dbReference type="HOGENOM" id="CLU_1238945_0_0_5"/>
<sequence>MGFPFEDEMNQIESLVAADEPLKFLTPDRAANRAFLFLKYGTVRSERFFCLLSEDALDSYGMGQWPDPFDDDALTLPRQQDSDSPVVAVATAHIQWIPQDYCADDVTTQLRSTIDTCGQAYFELLMNDELRRTILICTPASRMTCFDRLSGDLFDLTYSLKSEPQRQAYRHALAQDNLQKAMFDMAPLVAEAIGSIMETMTSKQPDASEARHKAHSVFATLEG</sequence>
<protein>
    <submittedName>
        <fullName evidence="1">Uncharacterized protein</fullName>
    </submittedName>
</protein>
<keyword evidence="2" id="KW-1185">Reference proteome</keyword>
<dbReference type="AlphaFoldDB" id="V6F6B7"/>
<dbReference type="Proteomes" id="UP000018922">
    <property type="component" value="Chromosome I"/>
</dbReference>
<organism evidence="1 2">
    <name type="scientific">Magnetospirillum gryphiswaldense (strain DSM 6361 / JCM 21280 / NBRC 15271 / MSR-1)</name>
    <dbReference type="NCBI Taxonomy" id="431944"/>
    <lineage>
        <taxon>Bacteria</taxon>
        <taxon>Pseudomonadati</taxon>
        <taxon>Pseudomonadota</taxon>
        <taxon>Alphaproteobacteria</taxon>
        <taxon>Rhodospirillales</taxon>
        <taxon>Rhodospirillaceae</taxon>
        <taxon>Magnetospirillum</taxon>
    </lineage>
</organism>
<evidence type="ECO:0000313" key="2">
    <source>
        <dbReference type="Proteomes" id="UP000018922"/>
    </source>
</evidence>
<dbReference type="EMBL" id="HG794546">
    <property type="protein sequence ID" value="CDL00994.1"/>
    <property type="molecule type" value="Genomic_DNA"/>
</dbReference>